<evidence type="ECO:0000313" key="3">
    <source>
        <dbReference type="Proteomes" id="UP000241107"/>
    </source>
</evidence>
<evidence type="ECO:0000256" key="1">
    <source>
        <dbReference type="SAM" id="MobiDB-lite"/>
    </source>
</evidence>
<dbReference type="VEuPathDB" id="FungiDB:C7M61_000937"/>
<dbReference type="AlphaFoldDB" id="A0A2P7YZ83"/>
<accession>A0A2P7YZ83</accession>
<feature type="compositionally biased region" description="Polar residues" evidence="1">
    <location>
        <begin position="289"/>
        <end position="309"/>
    </location>
</feature>
<proteinExistence type="predicted"/>
<dbReference type="RefSeq" id="XP_024715959.1">
    <property type="nucleotide sequence ID" value="XM_024856360.1"/>
</dbReference>
<sequence length="309" mass="36537">MKRRRGQVDLEDKIFVESDKESGSEEGDNKVLCLEDDDEVRDEPQEINVKQVVIEIKMVMSYIGSSPGPFDYKKTVYNFKEWYRHWQLFIEHQSLNISPAIGHYHKRLVGHDFYKNSVKEMYWKSNKNELTRLCKVIDKYLRTQFYRMVDMKDYLLNGHIGTLSSYVTLIKRCESIEQMFPNEIKAAEAISYRRNLVNGTNQNAAIEHHRIYGDDWVVMIMARSVDVTMFDRETIARTFAEIEEKGWRRRYEVAKIHGMRVSGAQSTIEDQLRKFVMAKLRTPDWHGRSNPQNKRFKTRGNSSYPNARN</sequence>
<dbReference type="GeneID" id="36564329"/>
<organism evidence="2 3">
    <name type="scientific">Candidozyma pseudohaemuli</name>
    <dbReference type="NCBI Taxonomy" id="418784"/>
    <lineage>
        <taxon>Eukaryota</taxon>
        <taxon>Fungi</taxon>
        <taxon>Dikarya</taxon>
        <taxon>Ascomycota</taxon>
        <taxon>Saccharomycotina</taxon>
        <taxon>Pichiomycetes</taxon>
        <taxon>Metschnikowiaceae</taxon>
        <taxon>Candidozyma</taxon>
    </lineage>
</organism>
<feature type="region of interest" description="Disordered" evidence="1">
    <location>
        <begin position="283"/>
        <end position="309"/>
    </location>
</feature>
<protein>
    <submittedName>
        <fullName evidence="2">Uncharacterized protein</fullName>
    </submittedName>
</protein>
<gene>
    <name evidence="2" type="ORF">C7M61_000937</name>
</gene>
<dbReference type="EMBL" id="PYFQ01000001">
    <property type="protein sequence ID" value="PSK41260.1"/>
    <property type="molecule type" value="Genomic_DNA"/>
</dbReference>
<dbReference type="Proteomes" id="UP000241107">
    <property type="component" value="Unassembled WGS sequence"/>
</dbReference>
<name>A0A2P7YZ83_9ASCO</name>
<reference evidence="2 3" key="1">
    <citation type="submission" date="2018-03" db="EMBL/GenBank/DDBJ databases">
        <title>Candida pseudohaemulonii genome assembly and annotation.</title>
        <authorList>
            <person name="Munoz J.F."/>
            <person name="Gade L.G."/>
            <person name="Chow N.A."/>
            <person name="Litvintseva A.P."/>
            <person name="Loparev V.N."/>
            <person name="Cuomo C.A."/>
        </authorList>
    </citation>
    <scope>NUCLEOTIDE SEQUENCE [LARGE SCALE GENOMIC DNA]</scope>
    <source>
        <strain evidence="2 3">B12108</strain>
    </source>
</reference>
<keyword evidence="3" id="KW-1185">Reference proteome</keyword>
<evidence type="ECO:0000313" key="2">
    <source>
        <dbReference type="EMBL" id="PSK41260.1"/>
    </source>
</evidence>
<comment type="caution">
    <text evidence="2">The sequence shown here is derived from an EMBL/GenBank/DDBJ whole genome shotgun (WGS) entry which is preliminary data.</text>
</comment>